<sequence>MYSWVPRLSHTRLPASHTDDLPFTTSISSSSSTAHPITITIVIVIAIAIAIAIVISSPSLATKARIRFLMCSTSAALHFEPPARWQDGDGKLDSHGQHGLQ</sequence>
<evidence type="ECO:0000313" key="3">
    <source>
        <dbReference type="EMBL" id="EGY20290.1"/>
    </source>
</evidence>
<dbReference type="GeneID" id="20703769"/>
<evidence type="ECO:0000256" key="2">
    <source>
        <dbReference type="SAM" id="Phobius"/>
    </source>
</evidence>
<evidence type="ECO:0000313" key="4">
    <source>
        <dbReference type="Proteomes" id="UP000001611"/>
    </source>
</evidence>
<gene>
    <name evidence="3" type="ORF">VDAG_02306</name>
</gene>
<feature type="compositionally biased region" description="Basic and acidic residues" evidence="1">
    <location>
        <begin position="86"/>
        <end position="101"/>
    </location>
</feature>
<dbReference type="KEGG" id="vda:VDAG_02306"/>
<dbReference type="EMBL" id="DS572697">
    <property type="protein sequence ID" value="EGY20290.1"/>
    <property type="molecule type" value="Genomic_DNA"/>
</dbReference>
<feature type="region of interest" description="Disordered" evidence="1">
    <location>
        <begin position="81"/>
        <end position="101"/>
    </location>
</feature>
<proteinExistence type="predicted"/>
<dbReference type="AlphaFoldDB" id="G2WVG5"/>
<keyword evidence="2" id="KW-0812">Transmembrane</keyword>
<keyword evidence="2" id="KW-0472">Membrane</keyword>
<evidence type="ECO:0000256" key="1">
    <source>
        <dbReference type="SAM" id="MobiDB-lite"/>
    </source>
</evidence>
<protein>
    <submittedName>
        <fullName evidence="3">Uncharacterized protein</fullName>
    </submittedName>
</protein>
<organism evidence="3 4">
    <name type="scientific">Verticillium dahliae (strain VdLs.17 / ATCC MYA-4575 / FGSC 10137)</name>
    <name type="common">Verticillium wilt</name>
    <dbReference type="NCBI Taxonomy" id="498257"/>
    <lineage>
        <taxon>Eukaryota</taxon>
        <taxon>Fungi</taxon>
        <taxon>Dikarya</taxon>
        <taxon>Ascomycota</taxon>
        <taxon>Pezizomycotina</taxon>
        <taxon>Sordariomycetes</taxon>
        <taxon>Hypocreomycetidae</taxon>
        <taxon>Glomerellales</taxon>
        <taxon>Plectosphaerellaceae</taxon>
        <taxon>Verticillium</taxon>
    </lineage>
</organism>
<keyword evidence="2" id="KW-1133">Transmembrane helix</keyword>
<dbReference type="InParanoid" id="G2WVG5"/>
<accession>G2WVG5</accession>
<dbReference type="Proteomes" id="UP000001611">
    <property type="component" value="Chromosome 7"/>
</dbReference>
<reference evidence="3 4" key="1">
    <citation type="submission" date="2008-03" db="EMBL/GenBank/DDBJ databases">
        <title>The Genome Sequence of Verticillium dahliae VdLs.17.</title>
        <authorList>
            <consortium name="The Broad Institute Genome Sequencing Platform"/>
            <person name="Ma L.-J.J."/>
            <person name="Klosterman S.J."/>
            <person name="Subbarao K."/>
            <person name="Dobinson K."/>
            <person name="Veronese P."/>
            <person name="Kang S."/>
            <person name="Gold S.E."/>
            <person name="Young S."/>
            <person name="Jaffe D."/>
            <person name="Gnerre S."/>
            <person name="Berlin A."/>
            <person name="Heiman D."/>
            <person name="Hepburn T."/>
            <person name="Sykes S."/>
            <person name="Alvarado L."/>
            <person name="Kodira C.D."/>
            <person name="Lander E."/>
            <person name="Galagan J."/>
            <person name="Nusbaum C."/>
            <person name="Birren B."/>
        </authorList>
    </citation>
    <scope>NUCLEOTIDE SEQUENCE [LARGE SCALE GENOMIC DNA]</scope>
    <source>
        <strain evidence="4">VdLs.17 / ATCC MYA-4575 / FGSC 10137</strain>
    </source>
</reference>
<keyword evidence="4" id="KW-1185">Reference proteome</keyword>
<dbReference type="HOGENOM" id="CLU_2293856_0_0_1"/>
<dbReference type="RefSeq" id="XP_009656630.1">
    <property type="nucleotide sequence ID" value="XM_009658335.1"/>
</dbReference>
<feature type="transmembrane region" description="Helical" evidence="2">
    <location>
        <begin position="37"/>
        <end position="60"/>
    </location>
</feature>
<name>G2WVG5_VERDV</name>